<reference evidence="10" key="1">
    <citation type="submission" date="2017-02" db="EMBL/GenBank/DDBJ databases">
        <authorList>
            <person name="Tafer H."/>
            <person name="Lopandic K."/>
        </authorList>
    </citation>
    <scope>NUCLEOTIDE SEQUENCE [LARGE SCALE GENOMIC DNA]</scope>
    <source>
        <strain evidence="10">CBS 366.77</strain>
    </source>
</reference>
<keyword evidence="4 7" id="KW-0472">Membrane</keyword>
<dbReference type="Proteomes" id="UP000266188">
    <property type="component" value="Unassembled WGS sequence"/>
</dbReference>
<gene>
    <name evidence="9" type="ORF">PHISCL_08592</name>
</gene>
<evidence type="ECO:0000313" key="9">
    <source>
        <dbReference type="EMBL" id="RJE19067.1"/>
    </source>
</evidence>
<organism evidence="9 10">
    <name type="scientific">Aspergillus sclerotialis</name>
    <dbReference type="NCBI Taxonomy" id="2070753"/>
    <lineage>
        <taxon>Eukaryota</taxon>
        <taxon>Fungi</taxon>
        <taxon>Dikarya</taxon>
        <taxon>Ascomycota</taxon>
        <taxon>Pezizomycotina</taxon>
        <taxon>Eurotiomycetes</taxon>
        <taxon>Eurotiomycetidae</taxon>
        <taxon>Eurotiales</taxon>
        <taxon>Aspergillaceae</taxon>
        <taxon>Aspergillus</taxon>
        <taxon>Aspergillus subgen. Polypaecilum</taxon>
    </lineage>
</organism>
<dbReference type="GO" id="GO:0016020">
    <property type="term" value="C:membrane"/>
    <property type="evidence" value="ECO:0007669"/>
    <property type="project" value="UniProtKB-SubCell"/>
</dbReference>
<keyword evidence="2 7" id="KW-0812">Transmembrane</keyword>
<evidence type="ECO:0000256" key="4">
    <source>
        <dbReference type="ARBA" id="ARBA00023136"/>
    </source>
</evidence>
<name>A0A3A2ZCN6_9EURO</name>
<evidence type="ECO:0000259" key="8">
    <source>
        <dbReference type="Pfam" id="PF20684"/>
    </source>
</evidence>
<feature type="transmembrane region" description="Helical" evidence="7">
    <location>
        <begin position="202"/>
        <end position="220"/>
    </location>
</feature>
<dbReference type="Pfam" id="PF20684">
    <property type="entry name" value="Fung_rhodopsin"/>
    <property type="match status" value="1"/>
</dbReference>
<dbReference type="PANTHER" id="PTHR33048">
    <property type="entry name" value="PTH11-LIKE INTEGRAL MEMBRANE PROTEIN (AFU_ORTHOLOGUE AFUA_5G11245)"/>
    <property type="match status" value="1"/>
</dbReference>
<feature type="transmembrane region" description="Helical" evidence="7">
    <location>
        <begin position="6"/>
        <end position="32"/>
    </location>
</feature>
<proteinExistence type="inferred from homology"/>
<feature type="transmembrane region" description="Helical" evidence="7">
    <location>
        <begin position="84"/>
        <end position="109"/>
    </location>
</feature>
<dbReference type="AlphaFoldDB" id="A0A3A2ZCN6"/>
<feature type="transmembrane region" description="Helical" evidence="7">
    <location>
        <begin position="121"/>
        <end position="142"/>
    </location>
</feature>
<dbReference type="EMBL" id="MVGC01000454">
    <property type="protein sequence ID" value="RJE19067.1"/>
    <property type="molecule type" value="Genomic_DNA"/>
</dbReference>
<keyword evidence="10" id="KW-1185">Reference proteome</keyword>
<evidence type="ECO:0000313" key="10">
    <source>
        <dbReference type="Proteomes" id="UP000266188"/>
    </source>
</evidence>
<evidence type="ECO:0000256" key="7">
    <source>
        <dbReference type="SAM" id="Phobius"/>
    </source>
</evidence>
<feature type="compositionally biased region" description="Polar residues" evidence="6">
    <location>
        <begin position="315"/>
        <end position="330"/>
    </location>
</feature>
<evidence type="ECO:0000256" key="6">
    <source>
        <dbReference type="SAM" id="MobiDB-lite"/>
    </source>
</evidence>
<feature type="transmembrane region" description="Helical" evidence="7">
    <location>
        <begin position="232"/>
        <end position="256"/>
    </location>
</feature>
<feature type="transmembrane region" description="Helical" evidence="7">
    <location>
        <begin position="168"/>
        <end position="190"/>
    </location>
</feature>
<keyword evidence="3 7" id="KW-1133">Transmembrane helix</keyword>
<feature type="region of interest" description="Disordered" evidence="6">
    <location>
        <begin position="314"/>
        <end position="338"/>
    </location>
</feature>
<sequence length="338" mass="37955">MAVSPHGVLLLVFTIVFTVITTVVIGLRLWAVYITKKGLSLHDYWVLLAYFSTLIMCIVVWWAIANGLGARMAHLTPYEIGVQFKLIVAVSMTWLVSTVSCKLSILALYTSLFRSDKRLRYMVWAVYVLIGCYFVAFLALFLTQCRPISYGWNPVPDGSCRSLVTQEILSISLNIFLDTIIALLPMPTLWKLHVNTRKKITIGIMFGLGLVVVAIMAWRLEITLDPETNADFVYSLHIVGLVSFLELWLSMIVVSLPTMAPLYRRYIQPHLSQGGSGQKVNKPQIAEHTIGSAPNNRRDQLTSDPATEYEMYVVTDTTTGKPNTSSQSETLSERRLDV</sequence>
<dbReference type="PANTHER" id="PTHR33048:SF47">
    <property type="entry name" value="INTEGRAL MEMBRANE PROTEIN-RELATED"/>
    <property type="match status" value="1"/>
</dbReference>
<evidence type="ECO:0000256" key="5">
    <source>
        <dbReference type="ARBA" id="ARBA00038359"/>
    </source>
</evidence>
<accession>A0A3A2ZCN6</accession>
<evidence type="ECO:0000256" key="1">
    <source>
        <dbReference type="ARBA" id="ARBA00004141"/>
    </source>
</evidence>
<feature type="domain" description="Rhodopsin" evidence="8">
    <location>
        <begin position="27"/>
        <end position="265"/>
    </location>
</feature>
<feature type="transmembrane region" description="Helical" evidence="7">
    <location>
        <begin position="44"/>
        <end position="64"/>
    </location>
</feature>
<comment type="caution">
    <text evidence="9">The sequence shown here is derived from an EMBL/GenBank/DDBJ whole genome shotgun (WGS) entry which is preliminary data.</text>
</comment>
<dbReference type="InterPro" id="IPR052337">
    <property type="entry name" value="SAT4-like"/>
</dbReference>
<protein>
    <recommendedName>
        <fullName evidence="8">Rhodopsin domain-containing protein</fullName>
    </recommendedName>
</protein>
<evidence type="ECO:0000256" key="3">
    <source>
        <dbReference type="ARBA" id="ARBA00022989"/>
    </source>
</evidence>
<comment type="subcellular location">
    <subcellularLocation>
        <location evidence="1">Membrane</location>
        <topology evidence="1">Multi-pass membrane protein</topology>
    </subcellularLocation>
</comment>
<feature type="region of interest" description="Disordered" evidence="6">
    <location>
        <begin position="287"/>
        <end position="306"/>
    </location>
</feature>
<dbReference type="OrthoDB" id="3529975at2759"/>
<comment type="similarity">
    <text evidence="5">Belongs to the SAT4 family.</text>
</comment>
<evidence type="ECO:0000256" key="2">
    <source>
        <dbReference type="ARBA" id="ARBA00022692"/>
    </source>
</evidence>
<dbReference type="InterPro" id="IPR049326">
    <property type="entry name" value="Rhodopsin_dom_fungi"/>
</dbReference>